<sequence>MPLPSRLAPYSPPTPGEPSKLPGCQGKGVASCSDPRERTVRNQEEEKKRCTGYQFR</sequence>
<reference evidence="1" key="2">
    <citation type="submission" date="2025-03" db="EMBL/GenBank/DDBJ databases">
        <authorList>
            <consortium name="ELIXIR-Norway"/>
            <consortium name="Elixir Norway"/>
        </authorList>
    </citation>
    <scope>NUCLEOTIDE SEQUENCE</scope>
</reference>
<reference evidence="1" key="1">
    <citation type="submission" date="2023-05" db="EMBL/GenBank/DDBJ databases">
        <authorList>
            <consortium name="ELIXIR-Norway"/>
        </authorList>
    </citation>
    <scope>NUCLEOTIDE SEQUENCE</scope>
</reference>
<dbReference type="EMBL" id="OX596092">
    <property type="protein sequence ID" value="CAN0562179.1"/>
    <property type="molecule type" value="Genomic_DNA"/>
</dbReference>
<organism evidence="1 2">
    <name type="scientific">Rangifer tarandus platyrhynchus</name>
    <name type="common">Svalbard reindeer</name>
    <dbReference type="NCBI Taxonomy" id="3082113"/>
    <lineage>
        <taxon>Eukaryota</taxon>
        <taxon>Metazoa</taxon>
        <taxon>Chordata</taxon>
        <taxon>Craniata</taxon>
        <taxon>Vertebrata</taxon>
        <taxon>Euteleostomi</taxon>
        <taxon>Mammalia</taxon>
        <taxon>Eutheria</taxon>
        <taxon>Laurasiatheria</taxon>
        <taxon>Artiodactyla</taxon>
        <taxon>Ruminantia</taxon>
        <taxon>Pecora</taxon>
        <taxon>Cervidae</taxon>
        <taxon>Odocoileinae</taxon>
        <taxon>Rangifer</taxon>
    </lineage>
</organism>
<dbReference type="Proteomes" id="UP001162501">
    <property type="component" value="Chromosome 8"/>
</dbReference>
<name>A0AC60A6M9_RANTA</name>
<evidence type="ECO:0000313" key="2">
    <source>
        <dbReference type="Proteomes" id="UP001162501"/>
    </source>
</evidence>
<protein>
    <submittedName>
        <fullName evidence="1">Uncharacterized protein</fullName>
    </submittedName>
</protein>
<accession>A0AC60A6M9</accession>
<gene>
    <name evidence="1" type="ORF">MRATA1EN22A_LOCUS27310</name>
</gene>
<evidence type="ECO:0000313" key="1">
    <source>
        <dbReference type="EMBL" id="CAN0562179.1"/>
    </source>
</evidence>
<proteinExistence type="predicted"/>